<sequence>MLPKSFHAIVAAALAVQATPLEKRKVVNHDSITPFPETVPAGAIGTTFKRFEPYLHIAHGCQSYPAVAANGDVRYVSPPQAPNPANHLTTHTPPLSGGLQDTGSSTGGCRDTGKGQTYVRGGWHNGRFGIMYAWYMPKDMPNSGVSAGAHRHDWENVVIWVNNPAVANPALLGGAASGHGSYKKTASPQRQGDRPKVEYFTNFPTNHELQFTDTLGRDLALIAWDSLPGAAREGLESADFGKATVPFKDSTFLGNLAKAAL</sequence>
<comment type="caution">
    <text evidence="4">The sequence shown here is derived from an EMBL/GenBank/DDBJ whole genome shotgun (WGS) entry which is preliminary data.</text>
</comment>
<dbReference type="PANTHER" id="PTHR33657:SF8">
    <property type="entry name" value="DOMAIN PROTEIN, PUTATIVE (AFU_ORTHOLOGUE AFUA_5G00600)-RELATED"/>
    <property type="match status" value="1"/>
</dbReference>
<proteinExistence type="inferred from homology"/>
<keyword evidence="5" id="KW-1185">Reference proteome</keyword>
<evidence type="ECO:0000313" key="5">
    <source>
        <dbReference type="Proteomes" id="UP000215305"/>
    </source>
</evidence>
<protein>
    <recommendedName>
        <fullName evidence="6">Necrosis inducing protein</fullName>
    </recommendedName>
</protein>
<keyword evidence="2" id="KW-0843">Virulence</keyword>
<evidence type="ECO:0008006" key="6">
    <source>
        <dbReference type="Google" id="ProtNLM"/>
    </source>
</evidence>
<accession>A0A397GAG5</accession>
<dbReference type="GeneID" id="38124594"/>
<reference evidence="4" key="1">
    <citation type="submission" date="2018-08" db="EMBL/GenBank/DDBJ databases">
        <title>Draft genome sequence of azole-resistant Aspergillus thermomutatus (Neosartorya pseudofischeri) strain HMR AF 39, isolated from a human nasal aspirate.</title>
        <authorList>
            <person name="Parent-Michaud M."/>
            <person name="Dufresne P.J."/>
            <person name="Fournier E."/>
            <person name="Martineau C."/>
            <person name="Moreira S."/>
            <person name="Perkins V."/>
            <person name="De Repentigny L."/>
            <person name="Dufresne S.F."/>
        </authorList>
    </citation>
    <scope>NUCLEOTIDE SEQUENCE [LARGE SCALE GENOMIC DNA]</scope>
    <source>
        <strain evidence="4">HMR AF 39</strain>
    </source>
</reference>
<dbReference type="PANTHER" id="PTHR33657">
    <property type="entry name" value="DOMAIN PROTEIN, PUTATIVE (AFU_ORTHOLOGUE AFUA_5G00600)-RELATED"/>
    <property type="match status" value="1"/>
</dbReference>
<name>A0A397GAG5_ASPTH</name>
<dbReference type="PIRSF" id="PIRSF029958">
    <property type="entry name" value="Necrosis-inducing_protein"/>
    <property type="match status" value="1"/>
</dbReference>
<dbReference type="AlphaFoldDB" id="A0A397GAG5"/>
<dbReference type="EMBL" id="NKHU02000246">
    <property type="protein sequence ID" value="RHZ46588.1"/>
    <property type="molecule type" value="Genomic_DNA"/>
</dbReference>
<feature type="region of interest" description="Disordered" evidence="3">
    <location>
        <begin position="177"/>
        <end position="196"/>
    </location>
</feature>
<dbReference type="VEuPathDB" id="FungiDB:CDV56_102620"/>
<dbReference type="InterPro" id="IPR008701">
    <property type="entry name" value="NPP1"/>
</dbReference>
<dbReference type="STRING" id="41047.A0A397GAG5"/>
<dbReference type="OrthoDB" id="89086at2759"/>
<evidence type="ECO:0000256" key="1">
    <source>
        <dbReference type="ARBA" id="ARBA00009520"/>
    </source>
</evidence>
<dbReference type="RefSeq" id="XP_026611208.1">
    <property type="nucleotide sequence ID" value="XM_026756239.1"/>
</dbReference>
<comment type="similarity">
    <text evidence="1">Belongs to the Necrosis inducing protein (NPP1) family.</text>
</comment>
<dbReference type="Pfam" id="PF05630">
    <property type="entry name" value="NPP1"/>
    <property type="match status" value="2"/>
</dbReference>
<evidence type="ECO:0000256" key="2">
    <source>
        <dbReference type="ARBA" id="ARBA00023026"/>
    </source>
</evidence>
<feature type="compositionally biased region" description="Polar residues" evidence="3">
    <location>
        <begin position="86"/>
        <end position="104"/>
    </location>
</feature>
<evidence type="ECO:0000256" key="3">
    <source>
        <dbReference type="SAM" id="MobiDB-lite"/>
    </source>
</evidence>
<gene>
    <name evidence="4" type="ORF">CDV56_102620</name>
</gene>
<organism evidence="4 5">
    <name type="scientific">Aspergillus thermomutatus</name>
    <name type="common">Neosartorya pseudofischeri</name>
    <dbReference type="NCBI Taxonomy" id="41047"/>
    <lineage>
        <taxon>Eukaryota</taxon>
        <taxon>Fungi</taxon>
        <taxon>Dikarya</taxon>
        <taxon>Ascomycota</taxon>
        <taxon>Pezizomycotina</taxon>
        <taxon>Eurotiomycetes</taxon>
        <taxon>Eurotiomycetidae</taxon>
        <taxon>Eurotiales</taxon>
        <taxon>Aspergillaceae</taxon>
        <taxon>Aspergillus</taxon>
        <taxon>Aspergillus subgen. Fumigati</taxon>
    </lineage>
</organism>
<dbReference type="Proteomes" id="UP000215305">
    <property type="component" value="Unassembled WGS sequence"/>
</dbReference>
<evidence type="ECO:0000313" key="4">
    <source>
        <dbReference type="EMBL" id="RHZ46588.1"/>
    </source>
</evidence>
<feature type="region of interest" description="Disordered" evidence="3">
    <location>
        <begin position="79"/>
        <end position="113"/>
    </location>
</feature>